<dbReference type="AlphaFoldDB" id="A0A2A5RTU4"/>
<organism evidence="2 3">
    <name type="scientific">Pseudolactococcus piscium</name>
    <dbReference type="NCBI Taxonomy" id="1364"/>
    <lineage>
        <taxon>Bacteria</taxon>
        <taxon>Bacillati</taxon>
        <taxon>Bacillota</taxon>
        <taxon>Bacilli</taxon>
        <taxon>Lactobacillales</taxon>
        <taxon>Streptococcaceae</taxon>
        <taxon>Pseudolactococcus</taxon>
    </lineage>
</organism>
<dbReference type="EMBL" id="JXJW01000047">
    <property type="protein sequence ID" value="PCS03565.1"/>
    <property type="molecule type" value="Genomic_DNA"/>
</dbReference>
<protein>
    <submittedName>
        <fullName evidence="2">Uncharacterized protein</fullName>
    </submittedName>
</protein>
<keyword evidence="3" id="KW-1185">Reference proteome</keyword>
<accession>A0A2A5RTU4</accession>
<name>A0A2A5RTU4_9LACT</name>
<reference evidence="2 3" key="1">
    <citation type="submission" date="2014-12" db="EMBL/GenBank/DDBJ databases">
        <title>Draft genome sequences of 10 type strains of Lactococcus.</title>
        <authorList>
            <person name="Sun Z."/>
            <person name="Zhong Z."/>
            <person name="Liu W."/>
            <person name="Zhang W."/>
            <person name="Zhang H."/>
        </authorList>
    </citation>
    <scope>NUCLEOTIDE SEQUENCE [LARGE SCALE GENOMIC DNA]</scope>
    <source>
        <strain evidence="2 3">DSM 6634</strain>
    </source>
</reference>
<evidence type="ECO:0000256" key="1">
    <source>
        <dbReference type="SAM" id="MobiDB-lite"/>
    </source>
</evidence>
<proteinExistence type="predicted"/>
<feature type="compositionally biased region" description="Basic and acidic residues" evidence="1">
    <location>
        <begin position="62"/>
        <end position="79"/>
    </location>
</feature>
<gene>
    <name evidence="2" type="ORF">RU86_GL001812</name>
</gene>
<evidence type="ECO:0000313" key="2">
    <source>
        <dbReference type="EMBL" id="PCS03565.1"/>
    </source>
</evidence>
<feature type="region of interest" description="Disordered" evidence="1">
    <location>
        <begin position="42"/>
        <end position="79"/>
    </location>
</feature>
<dbReference type="RefSeq" id="WP_096815435.1">
    <property type="nucleotide sequence ID" value="NZ_JXJW01000047.1"/>
</dbReference>
<feature type="compositionally biased region" description="Polar residues" evidence="1">
    <location>
        <begin position="49"/>
        <end position="60"/>
    </location>
</feature>
<dbReference type="Proteomes" id="UP000218282">
    <property type="component" value="Unassembled WGS sequence"/>
</dbReference>
<sequence>MATSSVLNYSEAEKDFNDLKLGDVKEIDTQYGKGKVGALDDGRTVSIRPGSSANSNNPTIQIDEKGKNPEKIKIRYIGE</sequence>
<evidence type="ECO:0000313" key="3">
    <source>
        <dbReference type="Proteomes" id="UP000218282"/>
    </source>
</evidence>
<comment type="caution">
    <text evidence="2">The sequence shown here is derived from an EMBL/GenBank/DDBJ whole genome shotgun (WGS) entry which is preliminary data.</text>
</comment>